<feature type="compositionally biased region" description="Basic and acidic residues" evidence="2">
    <location>
        <begin position="541"/>
        <end position="552"/>
    </location>
</feature>
<dbReference type="OrthoDB" id="10014807at2759"/>
<feature type="compositionally biased region" description="Basic residues" evidence="2">
    <location>
        <begin position="68"/>
        <end position="78"/>
    </location>
</feature>
<feature type="compositionally biased region" description="Polar residues" evidence="2">
    <location>
        <begin position="207"/>
        <end position="221"/>
    </location>
</feature>
<evidence type="ECO:0000256" key="2">
    <source>
        <dbReference type="SAM" id="MobiDB-lite"/>
    </source>
</evidence>
<name>A0A9Q0YD95_HOLLE</name>
<sequence>MSKKKCLKVPSRGFSLYSSGSEDPVVMTHKGLDRCASLLAHIMESPSNDGDRRFEGRDKQHEATGLKTKSKKRVKKKSCKEDKSRVKAQPKVDKNAQTIRAERKTQPGCKKSKLAHHQVVFQPGLASSTPQREVNKDEDPKQVLETASTLHAQAIQENNQVRGQVYNSPSKFVGQSSRVGSAGHYGDQMIPERDTSKGSRHLGQDLRGQNKSSGNENSQRVTDQDKVEFVKQRYRPISSGRQSSVGQGGYHGYTDDCVPADVESVTSNEIASLLNNPQSNMQNGLQWSKGRDVRMRQLLPESHGGNFISSTMHERMQKEDGQCGKHNSGVEPQPHVDGTHNAFIQTSVAPADENRVARNVLRDLVNTLKSINEREATSLSVNPKTGNQTVIATSTVADGEMKPGGMSHCDNQTLGVKERTDGASRNEREREKSSPFNTAGQNSKQQRSQSVDKWPEDVLIEVQDSQVKKDRKVTSVEKYSVGHDKEQDSNALKDFGPERKLERGTVLPEMKNQQMMRNGEISPKSCISRKRLEQVENENIPGERDQTKSPEGRKKKRKFQSASAGAKSKTKRALWEQQRVLKCLLMELKAVTEQKENLEVQRLFGEILETLETLPYLTMDCDVQTEIAMGLQPLRSENAQLRRKLRISNQQMKEIQKTEQQQQSFEVIALKTLNTTLQGQLETEQKDSAALKEQVAVLTQEVETLRKQCEELTQLLKLKDESHLKSQREWITEMASLRKQQTCSKQELEATKSTLDNVRRENVFLLKSLEESKEIMQKFKETGPRISPGRKRNCKFEELENMPKVTRGADIKSRFDVEDASESEREADTKEDTEGSGRNGFLPSHLRRSNENIPPLNVSTKKILSSNENHEESYLPEMRHHKQERALEGVSDLKRYFLARDGNVGNLNWLSDPEAKWKINHDGIKRMQQVVSLIQTDKTHFKEGSGEKPKERIKDVHGVVHTPFHNVLLEEASLQTAPLVSDSESFERLRACDVSAHDERDYSSTHSYSHLKSTDKQRPSSTPLGLSQGCYVSYQNVPSANQSMLGSYPRSTSFYKDDPCPYQDAPSSSQGGTSSFQNAPTPYHNDASHYQGATSTYQNSTSPYQNATSSYQGCLMKPFEVSKAIDQVSIVSESTASSITSLFEAQFQLGLSNLDDKIARLQENLKYFKPSKDT</sequence>
<proteinExistence type="predicted"/>
<feature type="compositionally biased region" description="Basic and acidic residues" evidence="2">
    <location>
        <begin position="416"/>
        <end position="433"/>
    </location>
</feature>
<gene>
    <name evidence="3" type="ORF">HOLleu_41175</name>
</gene>
<evidence type="ECO:0000313" key="3">
    <source>
        <dbReference type="EMBL" id="KAJ8019539.1"/>
    </source>
</evidence>
<feature type="region of interest" description="Disordered" evidence="2">
    <location>
        <begin position="44"/>
        <end position="114"/>
    </location>
</feature>
<comment type="caution">
    <text evidence="3">The sequence shown here is derived from an EMBL/GenBank/DDBJ whole genome shotgun (WGS) entry which is preliminary data.</text>
</comment>
<organism evidence="3 4">
    <name type="scientific">Holothuria leucospilota</name>
    <name type="common">Black long sea cucumber</name>
    <name type="synonym">Mertensiothuria leucospilota</name>
    <dbReference type="NCBI Taxonomy" id="206669"/>
    <lineage>
        <taxon>Eukaryota</taxon>
        <taxon>Metazoa</taxon>
        <taxon>Echinodermata</taxon>
        <taxon>Eleutherozoa</taxon>
        <taxon>Echinozoa</taxon>
        <taxon>Holothuroidea</taxon>
        <taxon>Aspidochirotacea</taxon>
        <taxon>Aspidochirotida</taxon>
        <taxon>Holothuriidae</taxon>
        <taxon>Holothuria</taxon>
    </lineage>
</organism>
<dbReference type="GO" id="GO:0071539">
    <property type="term" value="P:protein localization to centrosome"/>
    <property type="evidence" value="ECO:0007669"/>
    <property type="project" value="TreeGrafter"/>
</dbReference>
<keyword evidence="4" id="KW-1185">Reference proteome</keyword>
<reference evidence="3" key="1">
    <citation type="submission" date="2021-10" db="EMBL/GenBank/DDBJ databases">
        <title>Tropical sea cucumber genome reveals ecological adaptation and Cuvierian tubules defense mechanism.</title>
        <authorList>
            <person name="Chen T."/>
        </authorList>
    </citation>
    <scope>NUCLEOTIDE SEQUENCE</scope>
    <source>
        <strain evidence="3">Nanhai2018</strain>
        <tissue evidence="3">Muscle</tissue>
    </source>
</reference>
<feature type="compositionally biased region" description="Basic and acidic residues" evidence="2">
    <location>
        <begin position="79"/>
        <end position="105"/>
    </location>
</feature>
<feature type="compositionally biased region" description="Polar residues" evidence="2">
    <location>
        <begin position="1065"/>
        <end position="1080"/>
    </location>
</feature>
<dbReference type="PANTHER" id="PTHR22367:SF2">
    <property type="entry name" value="COILED-COIL DOMAIN-CONTAINING PROTEIN 14"/>
    <property type="match status" value="1"/>
</dbReference>
<protein>
    <submittedName>
        <fullName evidence="3">Coiled-coil domain-containing protein 14</fullName>
    </submittedName>
</protein>
<feature type="compositionally biased region" description="Basic and acidic residues" evidence="2">
    <location>
        <begin position="812"/>
        <end position="835"/>
    </location>
</feature>
<feature type="compositionally biased region" description="Basic and acidic residues" evidence="2">
    <location>
        <begin position="478"/>
        <end position="488"/>
    </location>
</feature>
<feature type="region of interest" description="Disordered" evidence="2">
    <location>
        <begin position="812"/>
        <end position="855"/>
    </location>
</feature>
<feature type="coiled-coil region" evidence="1">
    <location>
        <begin position="638"/>
        <end position="722"/>
    </location>
</feature>
<dbReference type="EMBL" id="JAIZAY010000023">
    <property type="protein sequence ID" value="KAJ8019539.1"/>
    <property type="molecule type" value="Genomic_DNA"/>
</dbReference>
<feature type="compositionally biased region" description="Polar residues" evidence="2">
    <location>
        <begin position="158"/>
        <end position="179"/>
    </location>
</feature>
<feature type="compositionally biased region" description="Polar residues" evidence="2">
    <location>
        <begin position="434"/>
        <end position="451"/>
    </location>
</feature>
<dbReference type="AlphaFoldDB" id="A0A9Q0YD95"/>
<feature type="region of interest" description="Disordered" evidence="2">
    <location>
        <begin position="122"/>
        <end position="141"/>
    </location>
</feature>
<accession>A0A9Q0YD95</accession>
<dbReference type="Pfam" id="PF15254">
    <property type="entry name" value="CCDC14"/>
    <property type="match status" value="1"/>
</dbReference>
<feature type="compositionally biased region" description="Polar residues" evidence="2">
    <location>
        <begin position="1091"/>
        <end position="1102"/>
    </location>
</feature>
<feature type="region of interest" description="Disordered" evidence="2">
    <location>
        <begin position="1056"/>
        <end position="1102"/>
    </location>
</feature>
<keyword evidence="1" id="KW-0175">Coiled coil</keyword>
<feature type="compositionally biased region" description="Basic and acidic residues" evidence="2">
    <location>
        <begin position="49"/>
        <end position="64"/>
    </location>
</feature>
<evidence type="ECO:0000256" key="1">
    <source>
        <dbReference type="SAM" id="Coils"/>
    </source>
</evidence>
<dbReference type="GO" id="GO:0034451">
    <property type="term" value="C:centriolar satellite"/>
    <property type="evidence" value="ECO:0007669"/>
    <property type="project" value="TreeGrafter"/>
</dbReference>
<feature type="region of interest" description="Disordered" evidence="2">
    <location>
        <begin position="398"/>
        <end position="455"/>
    </location>
</feature>
<feature type="region of interest" description="Disordered" evidence="2">
    <location>
        <begin position="1002"/>
        <end position="1024"/>
    </location>
</feature>
<dbReference type="InterPro" id="IPR029343">
    <property type="entry name" value="CCDC14"/>
</dbReference>
<dbReference type="PANTHER" id="PTHR22367">
    <property type="entry name" value="COILED-COIL DOMAIN-CONTAINING PROTEIN 14"/>
    <property type="match status" value="1"/>
</dbReference>
<feature type="region of interest" description="Disordered" evidence="2">
    <location>
        <begin position="478"/>
        <end position="570"/>
    </location>
</feature>
<evidence type="ECO:0000313" key="4">
    <source>
        <dbReference type="Proteomes" id="UP001152320"/>
    </source>
</evidence>
<dbReference type="Proteomes" id="UP001152320">
    <property type="component" value="Chromosome 23"/>
</dbReference>
<feature type="region of interest" description="Disordered" evidence="2">
    <location>
        <begin position="158"/>
        <end position="227"/>
    </location>
</feature>